<keyword evidence="1" id="KW-0472">Membrane</keyword>
<dbReference type="Proteomes" id="UP000033980">
    <property type="component" value="Unassembled WGS sequence"/>
</dbReference>
<keyword evidence="1" id="KW-0812">Transmembrane</keyword>
<proteinExistence type="predicted"/>
<accession>A0A0G1FFY3</accession>
<keyword evidence="1" id="KW-1133">Transmembrane helix</keyword>
<sequence>MPVWVGIVVAIIFLVAFSEWFFHLVKGWGQIVIDDVFFKYRIVGVSIFSMVIISSTFFGMAIITECPNEVREGVFAKLRCDEYLKIKAGTERIFASEENSKNQEI</sequence>
<evidence type="ECO:0000256" key="1">
    <source>
        <dbReference type="SAM" id="Phobius"/>
    </source>
</evidence>
<comment type="caution">
    <text evidence="2">The sequence shown here is derived from an EMBL/GenBank/DDBJ whole genome shotgun (WGS) entry which is preliminary data.</text>
</comment>
<gene>
    <name evidence="2" type="ORF">UV68_C0015G0012</name>
</gene>
<feature type="transmembrane region" description="Helical" evidence="1">
    <location>
        <begin position="42"/>
        <end position="63"/>
    </location>
</feature>
<name>A0A0G1FFY3_9BACT</name>
<evidence type="ECO:0000313" key="3">
    <source>
        <dbReference type="Proteomes" id="UP000033980"/>
    </source>
</evidence>
<dbReference type="EMBL" id="LCFK01000015">
    <property type="protein sequence ID" value="KKS94046.1"/>
    <property type="molecule type" value="Genomic_DNA"/>
</dbReference>
<protein>
    <submittedName>
        <fullName evidence="2">Uncharacterized protein</fullName>
    </submittedName>
</protein>
<dbReference type="AlphaFoldDB" id="A0A0G1FFY3"/>
<organism evidence="2 3">
    <name type="scientific">Candidatus Collierbacteria bacterium GW2011_GWC2_43_12</name>
    <dbReference type="NCBI Taxonomy" id="1618390"/>
    <lineage>
        <taxon>Bacteria</taxon>
        <taxon>Candidatus Collieribacteriota</taxon>
    </lineage>
</organism>
<reference evidence="2 3" key="1">
    <citation type="journal article" date="2015" name="Nature">
        <title>rRNA introns, odd ribosomes, and small enigmatic genomes across a large radiation of phyla.</title>
        <authorList>
            <person name="Brown C.T."/>
            <person name="Hug L.A."/>
            <person name="Thomas B.C."/>
            <person name="Sharon I."/>
            <person name="Castelle C.J."/>
            <person name="Singh A."/>
            <person name="Wilkins M.J."/>
            <person name="Williams K.H."/>
            <person name="Banfield J.F."/>
        </authorList>
    </citation>
    <scope>NUCLEOTIDE SEQUENCE [LARGE SCALE GENOMIC DNA]</scope>
</reference>
<evidence type="ECO:0000313" key="2">
    <source>
        <dbReference type="EMBL" id="KKS94046.1"/>
    </source>
</evidence>